<comment type="caution">
    <text evidence="2">The sequence shown here is derived from an EMBL/GenBank/DDBJ whole genome shotgun (WGS) entry which is preliminary data.</text>
</comment>
<feature type="domain" description="DUF1995" evidence="1">
    <location>
        <begin position="99"/>
        <end position="300"/>
    </location>
</feature>
<sequence>MADAQPFYSHQNLAFQAQGSPGSFCGVAGGGKALMCSTTANRLGSATSTRCRARVAGKAGEGASVERSEEGQADLQRLVADFPKLYDAWFDGQLKRLLTESVMRAQDQGIRGMEVSFPAVPNLDEIDFGTATNQKFAEMLAGDELMTGYRKVRKYLLAYANVFWALQVTQTALKPEETAIILSTDGVDKSDLTTVPPNVRVMSLTAAAKLGGPLSEDMVIMVDPRSTETWKQVDKLTKPGARVIFMNSSFNETYGLTGPLKELEPVLFMRRISKGWIFRSYPSTWVAILELPDGSIEALKDMGTQTPVLGKTAAIVRDESFKRFGIFNDRYAKGFGARL</sequence>
<keyword evidence="3" id="KW-1185">Reference proteome</keyword>
<proteinExistence type="predicted"/>
<gene>
    <name evidence="2" type="ORF">FVE85_0381</name>
</gene>
<name>A0A5J4Z0L6_PORPP</name>
<dbReference type="Pfam" id="PF09353">
    <property type="entry name" value="DUF1995"/>
    <property type="match status" value="1"/>
</dbReference>
<evidence type="ECO:0000259" key="1">
    <source>
        <dbReference type="Pfam" id="PF09353"/>
    </source>
</evidence>
<protein>
    <recommendedName>
        <fullName evidence="1">DUF1995 domain-containing protein</fullName>
    </recommendedName>
</protein>
<dbReference type="Proteomes" id="UP000324585">
    <property type="component" value="Unassembled WGS sequence"/>
</dbReference>
<evidence type="ECO:0000313" key="3">
    <source>
        <dbReference type="Proteomes" id="UP000324585"/>
    </source>
</evidence>
<accession>A0A5J4Z0L6</accession>
<dbReference type="OMA" id="YWAKRIA"/>
<evidence type="ECO:0000313" key="2">
    <source>
        <dbReference type="EMBL" id="KAA8496652.1"/>
    </source>
</evidence>
<dbReference type="OrthoDB" id="3155at2759"/>
<dbReference type="AlphaFoldDB" id="A0A5J4Z0L6"/>
<dbReference type="InterPro" id="IPR018962">
    <property type="entry name" value="DUF1995"/>
</dbReference>
<dbReference type="EMBL" id="VRMN01000002">
    <property type="protein sequence ID" value="KAA8496652.1"/>
    <property type="molecule type" value="Genomic_DNA"/>
</dbReference>
<reference evidence="3" key="1">
    <citation type="journal article" date="2019" name="Nat. Commun.">
        <title>Expansion of phycobilisome linker gene families in mesophilic red algae.</title>
        <authorList>
            <person name="Lee J."/>
            <person name="Kim D."/>
            <person name="Bhattacharya D."/>
            <person name="Yoon H.S."/>
        </authorList>
    </citation>
    <scope>NUCLEOTIDE SEQUENCE [LARGE SCALE GENOMIC DNA]</scope>
    <source>
        <strain evidence="3">CCMP 1328</strain>
    </source>
</reference>
<organism evidence="2 3">
    <name type="scientific">Porphyridium purpureum</name>
    <name type="common">Red alga</name>
    <name type="synonym">Porphyridium cruentum</name>
    <dbReference type="NCBI Taxonomy" id="35688"/>
    <lineage>
        <taxon>Eukaryota</taxon>
        <taxon>Rhodophyta</taxon>
        <taxon>Bangiophyceae</taxon>
        <taxon>Porphyridiales</taxon>
        <taxon>Porphyridiaceae</taxon>
        <taxon>Porphyridium</taxon>
    </lineage>
</organism>